<organism evidence="5 6">
    <name type="scientific">Knipowitschia caucasica</name>
    <name type="common">Caucasian dwarf goby</name>
    <name type="synonym">Pomatoschistus caucasicus</name>
    <dbReference type="NCBI Taxonomy" id="637954"/>
    <lineage>
        <taxon>Eukaryota</taxon>
        <taxon>Metazoa</taxon>
        <taxon>Chordata</taxon>
        <taxon>Craniata</taxon>
        <taxon>Vertebrata</taxon>
        <taxon>Euteleostomi</taxon>
        <taxon>Actinopterygii</taxon>
        <taxon>Neopterygii</taxon>
        <taxon>Teleostei</taxon>
        <taxon>Neoteleostei</taxon>
        <taxon>Acanthomorphata</taxon>
        <taxon>Gobiaria</taxon>
        <taxon>Gobiiformes</taxon>
        <taxon>Gobioidei</taxon>
        <taxon>Gobiidae</taxon>
        <taxon>Gobiinae</taxon>
        <taxon>Knipowitschia</taxon>
    </lineage>
</organism>
<gene>
    <name evidence="5" type="ORF">KC01_LOCUS16684</name>
</gene>
<feature type="compositionally biased region" description="Low complexity" evidence="2">
    <location>
        <begin position="188"/>
        <end position="198"/>
    </location>
</feature>
<proteinExistence type="predicted"/>
<name>A0AAV2K9U3_KNICA</name>
<feature type="region of interest" description="Disordered" evidence="2">
    <location>
        <begin position="87"/>
        <end position="151"/>
    </location>
</feature>
<evidence type="ECO:0000259" key="4">
    <source>
        <dbReference type="Pfam" id="PF11881"/>
    </source>
</evidence>
<evidence type="ECO:0000313" key="5">
    <source>
        <dbReference type="EMBL" id="CAL1586663.1"/>
    </source>
</evidence>
<dbReference type="InterPro" id="IPR021818">
    <property type="entry name" value="SIPA1L_C"/>
</dbReference>
<feature type="chain" id="PRO_5043685268" description="Signal-induced proliferation-associated 1-like protein C-terminal domain-containing protein" evidence="3">
    <location>
        <begin position="17"/>
        <end position="538"/>
    </location>
</feature>
<reference evidence="5 6" key="1">
    <citation type="submission" date="2024-04" db="EMBL/GenBank/DDBJ databases">
        <authorList>
            <person name="Waldvogel A.-M."/>
            <person name="Schoenle A."/>
        </authorList>
    </citation>
    <scope>NUCLEOTIDE SEQUENCE [LARGE SCALE GENOMIC DNA]</scope>
</reference>
<sequence length="538" mass="59031">MMLILYLLFVCSPTARTPVTPAVTPCQARPPAGATATLTSGSSWGLGAAPVGSKANPSPMAWEEGAISRAHLRTAASTLAPTALRTCRTRTMAAPTSLLAPERAGTARDRDRSASPWHSPTEGGRRMLERSPAAAESPGPPPESREGRTPPTHLLVRDASTYSLSDICSNSSSSSRHSAHSSPREESSPSATSPSQASLAGPKSFYPRQGAQSKYLIGWRKPGSTINSVDFGDTRKKSPGESSVDLIPTPAARPSLRDMHSPQPHSKSLKSPMEEEPKRQENQDSPPRPLHRHKEKHGQKSPPEQPLTRRRSLHRTLSDESIYRGQRLPCLSDSVPEQLAADVLFSCSTLPRSPTTRGVPLRRPSYKLGVKLHGDLSASDTSLVDLVERHRGPLPPDLMPLPSGRDSPLEWTHLVDVASTFDSDRGAHYVQRSYVFGDVNHRSSGTSPQPHIELQPAPLSRPASSEGHIGLERKVTKLEAMVKMLQEDLKKEREEKQRMQAQIKRLWEENQRLQEESQTSAAKLKKFTEWVFNTIDMN</sequence>
<feature type="compositionally biased region" description="Low complexity" evidence="2">
    <location>
        <begin position="165"/>
        <end position="176"/>
    </location>
</feature>
<dbReference type="Proteomes" id="UP001497482">
    <property type="component" value="Chromosome 17"/>
</dbReference>
<dbReference type="CDD" id="cd22249">
    <property type="entry name" value="UDM1_RNF168_RNF169-like"/>
    <property type="match status" value="1"/>
</dbReference>
<dbReference type="EMBL" id="OZ035839">
    <property type="protein sequence ID" value="CAL1586663.1"/>
    <property type="molecule type" value="Genomic_DNA"/>
</dbReference>
<feature type="region of interest" description="Disordered" evidence="2">
    <location>
        <begin position="165"/>
        <end position="320"/>
    </location>
</feature>
<evidence type="ECO:0000256" key="2">
    <source>
        <dbReference type="SAM" id="MobiDB-lite"/>
    </source>
</evidence>
<evidence type="ECO:0000256" key="1">
    <source>
        <dbReference type="SAM" id="Coils"/>
    </source>
</evidence>
<keyword evidence="6" id="KW-1185">Reference proteome</keyword>
<evidence type="ECO:0000256" key="3">
    <source>
        <dbReference type="SAM" id="SignalP"/>
    </source>
</evidence>
<dbReference type="Pfam" id="PF11881">
    <property type="entry name" value="SPAR_C"/>
    <property type="match status" value="1"/>
</dbReference>
<dbReference type="AlphaFoldDB" id="A0AAV2K9U3"/>
<protein>
    <recommendedName>
        <fullName evidence="4">Signal-induced proliferation-associated 1-like protein C-terminal domain-containing protein</fullName>
    </recommendedName>
</protein>
<evidence type="ECO:0000313" key="6">
    <source>
        <dbReference type="Proteomes" id="UP001497482"/>
    </source>
</evidence>
<accession>A0AAV2K9U3</accession>
<feature type="domain" description="Signal-induced proliferation-associated 1-like protein C-terminal" evidence="4">
    <location>
        <begin position="245"/>
        <end position="483"/>
    </location>
</feature>
<feature type="coiled-coil region" evidence="1">
    <location>
        <begin position="468"/>
        <end position="516"/>
    </location>
</feature>
<feature type="region of interest" description="Disordered" evidence="2">
    <location>
        <begin position="440"/>
        <end position="465"/>
    </location>
</feature>
<keyword evidence="3" id="KW-0732">Signal</keyword>
<feature type="signal peptide" evidence="3">
    <location>
        <begin position="1"/>
        <end position="16"/>
    </location>
</feature>
<feature type="compositionally biased region" description="Basic and acidic residues" evidence="2">
    <location>
        <begin position="272"/>
        <end position="282"/>
    </location>
</feature>
<keyword evidence="1" id="KW-0175">Coiled coil</keyword>
<feature type="compositionally biased region" description="Basic residues" evidence="2">
    <location>
        <begin position="289"/>
        <end position="299"/>
    </location>
</feature>